<organism evidence="3 4">
    <name type="scientific">Aquabacterium commune</name>
    <dbReference type="NCBI Taxonomy" id="70586"/>
    <lineage>
        <taxon>Bacteria</taxon>
        <taxon>Pseudomonadati</taxon>
        <taxon>Pseudomonadota</taxon>
        <taxon>Betaproteobacteria</taxon>
        <taxon>Burkholderiales</taxon>
        <taxon>Aquabacterium</taxon>
    </lineage>
</organism>
<dbReference type="InterPro" id="IPR016087">
    <property type="entry name" value="Chalcone_isomerase"/>
</dbReference>
<feature type="chain" id="PRO_5020837214" evidence="1">
    <location>
        <begin position="25"/>
        <end position="195"/>
    </location>
</feature>
<dbReference type="Gene3D" id="3.50.70.10">
    <property type="match status" value="1"/>
</dbReference>
<dbReference type="InterPro" id="IPR016088">
    <property type="entry name" value="Chalcone_isomerase_3-sand"/>
</dbReference>
<evidence type="ECO:0000259" key="2">
    <source>
        <dbReference type="Pfam" id="PF16036"/>
    </source>
</evidence>
<accession>A0A4R6RNQ7</accession>
<name>A0A4R6RNQ7_9BURK</name>
<keyword evidence="4" id="KW-1185">Reference proteome</keyword>
<proteinExistence type="predicted"/>
<dbReference type="OrthoDB" id="9795336at2"/>
<dbReference type="InterPro" id="IPR036298">
    <property type="entry name" value="Chalcone_isomerase_sf"/>
</dbReference>
<feature type="domain" description="Chalcone isomerase" evidence="2">
    <location>
        <begin position="24"/>
        <end position="192"/>
    </location>
</feature>
<keyword evidence="3" id="KW-0413">Isomerase</keyword>
<evidence type="ECO:0000256" key="1">
    <source>
        <dbReference type="SAM" id="SignalP"/>
    </source>
</evidence>
<dbReference type="AlphaFoldDB" id="A0A4R6RNQ7"/>
<dbReference type="Proteomes" id="UP000294593">
    <property type="component" value="Unassembled WGS sequence"/>
</dbReference>
<evidence type="ECO:0000313" key="3">
    <source>
        <dbReference type="EMBL" id="TDP88381.1"/>
    </source>
</evidence>
<gene>
    <name evidence="3" type="ORF">EV672_101527</name>
</gene>
<sequence length="195" mass="20854">MKARITALMTAAALALGALSTAHAVEVQGAKLEDTATVAGKNLVLNGAGARIKAVFKVYAIGLYLTEKKTTTADILALNGPKRFKIVFLRDLSSEEFGSAFLAGINKNLEKDEKTKFVNQITKFGDLFTEFEGVKKGEVIIGDYNPAVGTTITLNGKQLGSPLPDIGFYNAILRIWIGANPADNMLKPLLLGDKP</sequence>
<evidence type="ECO:0000313" key="4">
    <source>
        <dbReference type="Proteomes" id="UP000294593"/>
    </source>
</evidence>
<comment type="caution">
    <text evidence="3">The sequence shown here is derived from an EMBL/GenBank/DDBJ whole genome shotgun (WGS) entry which is preliminary data.</text>
</comment>
<dbReference type="GO" id="GO:0016872">
    <property type="term" value="F:intramolecular lyase activity"/>
    <property type="evidence" value="ECO:0007669"/>
    <property type="project" value="InterPro"/>
</dbReference>
<dbReference type="Pfam" id="PF16036">
    <property type="entry name" value="Chalcone_3"/>
    <property type="match status" value="1"/>
</dbReference>
<dbReference type="EMBL" id="SNXW01000001">
    <property type="protein sequence ID" value="TDP88381.1"/>
    <property type="molecule type" value="Genomic_DNA"/>
</dbReference>
<dbReference type="RefSeq" id="WP_133605998.1">
    <property type="nucleotide sequence ID" value="NZ_SNXW01000001.1"/>
</dbReference>
<feature type="signal peptide" evidence="1">
    <location>
        <begin position="1"/>
        <end position="24"/>
    </location>
</feature>
<dbReference type="SUPFAM" id="SSF54626">
    <property type="entry name" value="Chalcone isomerase"/>
    <property type="match status" value="1"/>
</dbReference>
<reference evidence="3 4" key="1">
    <citation type="submission" date="2019-03" db="EMBL/GenBank/DDBJ databases">
        <title>Genomic Encyclopedia of Type Strains, Phase IV (KMG-IV): sequencing the most valuable type-strain genomes for metagenomic binning, comparative biology and taxonomic classification.</title>
        <authorList>
            <person name="Goeker M."/>
        </authorList>
    </citation>
    <scope>NUCLEOTIDE SEQUENCE [LARGE SCALE GENOMIC DNA]</scope>
    <source>
        <strain evidence="3 4">DSM 11901</strain>
    </source>
</reference>
<keyword evidence="1" id="KW-0732">Signal</keyword>
<protein>
    <submittedName>
        <fullName evidence="3">Chalcone isomerase-like protein</fullName>
    </submittedName>
</protein>